<protein>
    <submittedName>
        <fullName evidence="1">Uncharacterized protein</fullName>
    </submittedName>
</protein>
<evidence type="ECO:0000313" key="1">
    <source>
        <dbReference type="EMBL" id="KAK0590962.1"/>
    </source>
</evidence>
<organism evidence="1 2">
    <name type="scientific">Acer saccharum</name>
    <name type="common">Sugar maple</name>
    <dbReference type="NCBI Taxonomy" id="4024"/>
    <lineage>
        <taxon>Eukaryota</taxon>
        <taxon>Viridiplantae</taxon>
        <taxon>Streptophyta</taxon>
        <taxon>Embryophyta</taxon>
        <taxon>Tracheophyta</taxon>
        <taxon>Spermatophyta</taxon>
        <taxon>Magnoliopsida</taxon>
        <taxon>eudicotyledons</taxon>
        <taxon>Gunneridae</taxon>
        <taxon>Pentapetalae</taxon>
        <taxon>rosids</taxon>
        <taxon>malvids</taxon>
        <taxon>Sapindales</taxon>
        <taxon>Sapindaceae</taxon>
        <taxon>Hippocastanoideae</taxon>
        <taxon>Acereae</taxon>
        <taxon>Acer</taxon>
    </lineage>
</organism>
<name>A0AA39SAZ1_ACESA</name>
<gene>
    <name evidence="1" type="ORF">LWI29_033733</name>
</gene>
<dbReference type="EMBL" id="JAUESC010000381">
    <property type="protein sequence ID" value="KAK0590962.1"/>
    <property type="molecule type" value="Genomic_DNA"/>
</dbReference>
<accession>A0AA39SAZ1</accession>
<keyword evidence="2" id="KW-1185">Reference proteome</keyword>
<sequence>MARDDIGDYRSTDKDQRIRAIATGVVTAAINDIRPLLDGVPLLQAQLEEILQRLEALSPNGNKGTQNVDEFFSWIDEVETGFGVMDCSEDRKLKVVANKLKGSAVAYWKYLKNKRVLDGKTTDCNVGEDEE</sequence>
<reference evidence="1" key="2">
    <citation type="submission" date="2023-06" db="EMBL/GenBank/DDBJ databases">
        <authorList>
            <person name="Swenson N.G."/>
            <person name="Wegrzyn J.L."/>
            <person name="Mcevoy S.L."/>
        </authorList>
    </citation>
    <scope>NUCLEOTIDE SEQUENCE</scope>
    <source>
        <strain evidence="1">NS2018</strain>
        <tissue evidence="1">Leaf</tissue>
    </source>
</reference>
<dbReference type="AlphaFoldDB" id="A0AA39SAZ1"/>
<evidence type="ECO:0000313" key="2">
    <source>
        <dbReference type="Proteomes" id="UP001168877"/>
    </source>
</evidence>
<comment type="caution">
    <text evidence="1">The sequence shown here is derived from an EMBL/GenBank/DDBJ whole genome shotgun (WGS) entry which is preliminary data.</text>
</comment>
<proteinExistence type="predicted"/>
<dbReference type="Proteomes" id="UP001168877">
    <property type="component" value="Unassembled WGS sequence"/>
</dbReference>
<reference evidence="1" key="1">
    <citation type="journal article" date="2022" name="Plant J.">
        <title>Strategies of tolerance reflected in two North American maple genomes.</title>
        <authorList>
            <person name="McEvoy S.L."/>
            <person name="Sezen U.U."/>
            <person name="Trouern-Trend A."/>
            <person name="McMahon S.M."/>
            <person name="Schaberg P.G."/>
            <person name="Yang J."/>
            <person name="Wegrzyn J.L."/>
            <person name="Swenson N.G."/>
        </authorList>
    </citation>
    <scope>NUCLEOTIDE SEQUENCE</scope>
    <source>
        <strain evidence="1">NS2018</strain>
    </source>
</reference>